<dbReference type="AlphaFoldDB" id="A0A2S7BZ05"/>
<dbReference type="EMBL" id="MDEE01000032">
    <property type="protein sequence ID" value="PPU54558.1"/>
    <property type="molecule type" value="Genomic_DNA"/>
</dbReference>
<gene>
    <name evidence="1" type="ORF">XdyCFBP7245_17495</name>
</gene>
<organism evidence="1 2">
    <name type="scientific">Xanthomonas dyei</name>
    <dbReference type="NCBI Taxonomy" id="743699"/>
    <lineage>
        <taxon>Bacteria</taxon>
        <taxon>Pseudomonadati</taxon>
        <taxon>Pseudomonadota</taxon>
        <taxon>Gammaproteobacteria</taxon>
        <taxon>Lysobacterales</taxon>
        <taxon>Lysobacteraceae</taxon>
        <taxon>Xanthomonas</taxon>
    </lineage>
</organism>
<comment type="caution">
    <text evidence="1">The sequence shown here is derived from an EMBL/GenBank/DDBJ whole genome shotgun (WGS) entry which is preliminary data.</text>
</comment>
<proteinExistence type="predicted"/>
<accession>A0A2S7BZ05</accession>
<dbReference type="Proteomes" id="UP000238908">
    <property type="component" value="Unassembled WGS sequence"/>
</dbReference>
<evidence type="ECO:0000313" key="1">
    <source>
        <dbReference type="EMBL" id="PPU54558.1"/>
    </source>
</evidence>
<evidence type="ECO:0000313" key="2">
    <source>
        <dbReference type="Proteomes" id="UP000238908"/>
    </source>
</evidence>
<reference evidence="1 2" key="1">
    <citation type="submission" date="2016-08" db="EMBL/GenBank/DDBJ databases">
        <authorList>
            <person name="Seilhamer J.J."/>
        </authorList>
    </citation>
    <scope>NUCLEOTIDE SEQUENCE [LARGE SCALE GENOMIC DNA]</scope>
    <source>
        <strain evidence="1 2">CFBP7245</strain>
    </source>
</reference>
<sequence length="68" mass="7064">MAMDGDGRRRQGGAASLVACEHTDLRAVLRMPLMSEDLGPLASTCARGGLVQSAAQIGNTLSDQHIGQ</sequence>
<protein>
    <submittedName>
        <fullName evidence="1">Uncharacterized protein</fullName>
    </submittedName>
</protein>
<name>A0A2S7BZ05_9XANT</name>